<dbReference type="InterPro" id="IPR005139">
    <property type="entry name" value="PCRF"/>
</dbReference>
<feature type="compositionally biased region" description="Basic and acidic residues" evidence="5">
    <location>
        <begin position="209"/>
        <end position="219"/>
    </location>
</feature>
<dbReference type="PANTHER" id="PTHR43804">
    <property type="entry name" value="LD18447P"/>
    <property type="match status" value="1"/>
</dbReference>
<dbReference type="GO" id="GO:0003747">
    <property type="term" value="F:translation release factor activity"/>
    <property type="evidence" value="ECO:0007669"/>
    <property type="project" value="InterPro"/>
</dbReference>
<dbReference type="Pfam" id="PF00472">
    <property type="entry name" value="RF-1"/>
    <property type="match status" value="1"/>
</dbReference>
<dbReference type="Gene3D" id="3.30.70.1660">
    <property type="match status" value="1"/>
</dbReference>
<dbReference type="SUPFAM" id="SSF75620">
    <property type="entry name" value="Release factor"/>
    <property type="match status" value="1"/>
</dbReference>
<evidence type="ECO:0000256" key="1">
    <source>
        <dbReference type="ARBA" id="ARBA00010835"/>
    </source>
</evidence>
<gene>
    <name evidence="7" type="ORF">B5V51_11320</name>
</gene>
<dbReference type="AlphaFoldDB" id="A0A2A4JUC4"/>
<dbReference type="InterPro" id="IPR000352">
    <property type="entry name" value="Pep_chain_release_fac_I"/>
</dbReference>
<feature type="compositionally biased region" description="Basic and acidic residues" evidence="5">
    <location>
        <begin position="190"/>
        <end position="201"/>
    </location>
</feature>
<organism evidence="7">
    <name type="scientific">Heliothis virescens</name>
    <name type="common">Tobacco budworm moth</name>
    <dbReference type="NCBI Taxonomy" id="7102"/>
    <lineage>
        <taxon>Eukaryota</taxon>
        <taxon>Metazoa</taxon>
        <taxon>Ecdysozoa</taxon>
        <taxon>Arthropoda</taxon>
        <taxon>Hexapoda</taxon>
        <taxon>Insecta</taxon>
        <taxon>Pterygota</taxon>
        <taxon>Neoptera</taxon>
        <taxon>Endopterygota</taxon>
        <taxon>Lepidoptera</taxon>
        <taxon>Glossata</taxon>
        <taxon>Ditrysia</taxon>
        <taxon>Noctuoidea</taxon>
        <taxon>Noctuidae</taxon>
        <taxon>Heliothinae</taxon>
        <taxon>Heliothis</taxon>
    </lineage>
</organism>
<accession>A0A2A4JUC4</accession>
<evidence type="ECO:0000313" key="7">
    <source>
        <dbReference type="EMBL" id="PCG75601.1"/>
    </source>
</evidence>
<protein>
    <recommendedName>
        <fullName evidence="6">Peptide chain release factor domain-containing protein</fullName>
    </recommendedName>
</protein>
<dbReference type="PANTHER" id="PTHR43804:SF7">
    <property type="entry name" value="LD18447P"/>
    <property type="match status" value="1"/>
</dbReference>
<proteinExistence type="inferred from homology"/>
<name>A0A2A4JUC4_HELVI</name>
<feature type="region of interest" description="Disordered" evidence="5">
    <location>
        <begin position="190"/>
        <end position="219"/>
    </location>
</feature>
<evidence type="ECO:0000256" key="4">
    <source>
        <dbReference type="SAM" id="Coils"/>
    </source>
</evidence>
<dbReference type="STRING" id="7102.A0A2A4JUC4"/>
<evidence type="ECO:0000256" key="2">
    <source>
        <dbReference type="ARBA" id="ARBA00022481"/>
    </source>
</evidence>
<comment type="similarity">
    <text evidence="1">Belongs to the prokaryotic/mitochondrial release factor family.</text>
</comment>
<dbReference type="Pfam" id="PF03462">
    <property type="entry name" value="PCRF"/>
    <property type="match status" value="1"/>
</dbReference>
<feature type="coiled-coil region" evidence="4">
    <location>
        <begin position="28"/>
        <end position="76"/>
    </location>
</feature>
<keyword evidence="4" id="KW-0175">Coiled coil</keyword>
<sequence>MTLEHDILNTKTARTPEEAKRLFEIKPIVKILERRNNLNENIDMLKKQKEDDEHTKKQIENEIKGYADRMTAVDRELQTILLEPQYTEGGVLLEVVADAKKQQAMLFAQELFEMYKRYAEYKDWETCVVSQEQSVGGGIRKASMFIEGVGVPELMKMEAGMHRVVKTCETENEGNVDISSVLVSVVPKPAEKEDIPTKDIEIENTNSDSAKDQESKDGAVRITHKPSGTVVECKDSQTQAKNEEIAIQKMKTLLLLMLEKQSKASQPGSSVEDVHIRTYSYPKNRVTEHRKGGITHNNLEDFMMGEYPLEHMQESLLIENKRQEFMNEVDQFAQEVKMKSADNI</sequence>
<dbReference type="EMBL" id="NWSH01000568">
    <property type="protein sequence ID" value="PCG75601.1"/>
    <property type="molecule type" value="Genomic_DNA"/>
</dbReference>
<dbReference type="GO" id="GO:0005737">
    <property type="term" value="C:cytoplasm"/>
    <property type="evidence" value="ECO:0007669"/>
    <property type="project" value="UniProtKB-ARBA"/>
</dbReference>
<evidence type="ECO:0000259" key="6">
    <source>
        <dbReference type="SMART" id="SM00937"/>
    </source>
</evidence>
<dbReference type="InterPro" id="IPR050057">
    <property type="entry name" value="Prokaryotic/Mito_RF"/>
</dbReference>
<dbReference type="Gene3D" id="3.30.160.20">
    <property type="match status" value="1"/>
</dbReference>
<dbReference type="InterPro" id="IPR045853">
    <property type="entry name" value="Pep_chain_release_fac_I_sf"/>
</dbReference>
<feature type="domain" description="Peptide chain release factor" evidence="6">
    <location>
        <begin position="44"/>
        <end position="158"/>
    </location>
</feature>
<evidence type="ECO:0000256" key="5">
    <source>
        <dbReference type="SAM" id="MobiDB-lite"/>
    </source>
</evidence>
<reference evidence="7" key="1">
    <citation type="submission" date="2017-09" db="EMBL/GenBank/DDBJ databases">
        <title>Contemporary evolution of a Lepidopteran species, Heliothis virescens, in response to modern agricultural practices.</title>
        <authorList>
            <person name="Fritz M.L."/>
            <person name="Deyonke A.M."/>
            <person name="Papanicolaou A."/>
            <person name="Micinski S."/>
            <person name="Westbrook J."/>
            <person name="Gould F."/>
        </authorList>
    </citation>
    <scope>NUCLEOTIDE SEQUENCE [LARGE SCALE GENOMIC DNA]</scope>
    <source>
        <strain evidence="7">HvINT-</strain>
        <tissue evidence="7">Whole body</tissue>
    </source>
</reference>
<keyword evidence="3" id="KW-0648">Protein biosynthesis</keyword>
<keyword evidence="2" id="KW-0488">Methylation</keyword>
<dbReference type="SMART" id="SM00937">
    <property type="entry name" value="PCRF"/>
    <property type="match status" value="1"/>
</dbReference>
<evidence type="ECO:0000256" key="3">
    <source>
        <dbReference type="ARBA" id="ARBA00022917"/>
    </source>
</evidence>
<comment type="caution">
    <text evidence="7">The sequence shown here is derived from an EMBL/GenBank/DDBJ whole genome shotgun (WGS) entry which is preliminary data.</text>
</comment>